<dbReference type="PANTHER" id="PTHR12203">
    <property type="entry name" value="KDEL LYS-ASP-GLU-LEU CONTAINING - RELATED"/>
    <property type="match status" value="1"/>
</dbReference>
<evidence type="ECO:0000313" key="5">
    <source>
        <dbReference type="EMBL" id="CAE2278249.1"/>
    </source>
</evidence>
<evidence type="ECO:0000256" key="3">
    <source>
        <dbReference type="SAM" id="Phobius"/>
    </source>
</evidence>
<dbReference type="Pfam" id="PF05686">
    <property type="entry name" value="Glyco_transf_90"/>
    <property type="match status" value="1"/>
</dbReference>
<evidence type="ECO:0000259" key="4">
    <source>
        <dbReference type="SMART" id="SM00672"/>
    </source>
</evidence>
<dbReference type="SMART" id="SM00672">
    <property type="entry name" value="CAP10"/>
    <property type="match status" value="1"/>
</dbReference>
<protein>
    <recommendedName>
        <fullName evidence="4">Glycosyl transferase CAP10 domain-containing protein</fullName>
    </recommendedName>
</protein>
<dbReference type="InterPro" id="IPR006598">
    <property type="entry name" value="CAP10"/>
</dbReference>
<keyword evidence="3" id="KW-0472">Membrane</keyword>
<comment type="similarity">
    <text evidence="1">Belongs to the glycosyltransferase 90 family.</text>
</comment>
<evidence type="ECO:0000256" key="1">
    <source>
        <dbReference type="ARBA" id="ARBA00010118"/>
    </source>
</evidence>
<sequence>MARALTNAQLLLWTSVALLLYVVVTTVIYVWYSNHLLFATTGHRSILHAKYDFVRTHKEIAPQRETIDSRSKPGQHEEKVSSLSIRNYVEDNVGYVAKVFMSIISWNSDGKLETYTLRRQCAFRNYTEAATWPFLLNRTVSPSPHGVIALLPTTDYCQYRDVNWSAISPVPILTYTIPKDAAQNPWVRLIPTPYELKGMAIRAVDSFSRFLIPFEDRHPEIIYRGLRSANPEIRGKAFELGKIFSWLNATERRLPKKEMVRYRYLLDIGGISGTTWVALRWKMCSGSLVFKVDNPAPTIDWWHNTIRPWKHYVPVRHDLSDLHNRWTWAQDHPEEAYSIAKAGAAACKATLSRKSQHVALDKALQSLPPASSSQREELSTILRSSALRLKRGLPPLMFLNAYHSNRNKHFHCP</sequence>
<keyword evidence="3" id="KW-0812">Transmembrane</keyword>
<organism evidence="5">
    <name type="scientific">Odontella aurita</name>
    <dbReference type="NCBI Taxonomy" id="265563"/>
    <lineage>
        <taxon>Eukaryota</taxon>
        <taxon>Sar</taxon>
        <taxon>Stramenopiles</taxon>
        <taxon>Ochrophyta</taxon>
        <taxon>Bacillariophyta</taxon>
        <taxon>Mediophyceae</taxon>
        <taxon>Biddulphiophycidae</taxon>
        <taxon>Eupodiscales</taxon>
        <taxon>Odontellaceae</taxon>
        <taxon>Odontella</taxon>
    </lineage>
</organism>
<keyword evidence="3" id="KW-1133">Transmembrane helix</keyword>
<feature type="domain" description="Glycosyl transferase CAP10" evidence="4">
    <location>
        <begin position="150"/>
        <end position="367"/>
    </location>
</feature>
<dbReference type="PANTHER" id="PTHR12203:SF35">
    <property type="entry name" value="PROTEIN O-GLUCOSYLTRANSFERASE 1"/>
    <property type="match status" value="1"/>
</dbReference>
<gene>
    <name evidence="5" type="ORF">OAUR00152_LOCUS36102</name>
</gene>
<reference evidence="5" key="1">
    <citation type="submission" date="2021-01" db="EMBL/GenBank/DDBJ databases">
        <authorList>
            <person name="Corre E."/>
            <person name="Pelletier E."/>
            <person name="Niang G."/>
            <person name="Scheremetjew M."/>
            <person name="Finn R."/>
            <person name="Kale V."/>
            <person name="Holt S."/>
            <person name="Cochrane G."/>
            <person name="Meng A."/>
            <person name="Brown T."/>
            <person name="Cohen L."/>
        </authorList>
    </citation>
    <scope>NUCLEOTIDE SEQUENCE</scope>
    <source>
        <strain evidence="5">Isolate 1302-5</strain>
    </source>
</reference>
<evidence type="ECO:0000256" key="2">
    <source>
        <dbReference type="ARBA" id="ARBA00022679"/>
    </source>
</evidence>
<accession>A0A7S4JYQ3</accession>
<keyword evidence="2" id="KW-0808">Transferase</keyword>
<dbReference type="EMBL" id="HBKQ01052500">
    <property type="protein sequence ID" value="CAE2278249.1"/>
    <property type="molecule type" value="Transcribed_RNA"/>
</dbReference>
<proteinExistence type="inferred from homology"/>
<feature type="transmembrane region" description="Helical" evidence="3">
    <location>
        <begin position="12"/>
        <end position="32"/>
    </location>
</feature>
<dbReference type="InterPro" id="IPR051091">
    <property type="entry name" value="O-Glucosyltr/Glycosyltrsf_90"/>
</dbReference>
<name>A0A7S4JYQ3_9STRA</name>
<dbReference type="GO" id="GO:0016740">
    <property type="term" value="F:transferase activity"/>
    <property type="evidence" value="ECO:0007669"/>
    <property type="project" value="UniProtKB-KW"/>
</dbReference>
<dbReference type="AlphaFoldDB" id="A0A7S4JYQ3"/>